<evidence type="ECO:0000256" key="1">
    <source>
        <dbReference type="SAM" id="Phobius"/>
    </source>
</evidence>
<keyword evidence="1" id="KW-0812">Transmembrane</keyword>
<keyword evidence="1" id="KW-1133">Transmembrane helix</keyword>
<sequence length="266" mass="28158">MWIAELLALLIYPGGLWTFGLWIGYRALTTWQLPTNGQLRFATDRPGWMALATLFCVAGGLTGLPWPWHPSPHAFGWLGAWALLEVAAWLPLWPTLTAGTPRIVRAAMREAQISLLGRALLWGVAAIGFSNDNTLTGAALAGHGLVLVSGLLSLPAAINWGPFGPEPSLGPHGIVEGQSTKTAAAITFARDLVAAALITVVWQAGLSLASVPAWVAAVTIIAGSVVTILSLRWLQGRVPRFSVPVALRFTLGWAGSTALLAVIVLR</sequence>
<feature type="transmembrane region" description="Helical" evidence="1">
    <location>
        <begin position="182"/>
        <end position="205"/>
    </location>
</feature>
<reference evidence="2 3" key="1">
    <citation type="submission" date="2018-01" db="EMBL/GenBank/DDBJ databases">
        <title>Metagenomic assembled genomes from two thermal pools in the Uzon Caldera, Kamchatka, Russia.</title>
        <authorList>
            <person name="Wilkins L."/>
            <person name="Ettinger C."/>
        </authorList>
    </citation>
    <scope>NUCLEOTIDE SEQUENCE [LARGE SCALE GENOMIC DNA]</scope>
    <source>
        <strain evidence="2">ZAV-02</strain>
    </source>
</reference>
<protein>
    <submittedName>
        <fullName evidence="2">Uncharacterized protein</fullName>
    </submittedName>
</protein>
<proteinExistence type="predicted"/>
<name>A0A2J6X4Q5_9CHLR</name>
<dbReference type="AlphaFoldDB" id="A0A2J6X4Q5"/>
<feature type="transmembrane region" description="Helical" evidence="1">
    <location>
        <begin position="137"/>
        <end position="161"/>
    </location>
</feature>
<feature type="transmembrane region" description="Helical" evidence="1">
    <location>
        <begin position="211"/>
        <end position="234"/>
    </location>
</feature>
<feature type="transmembrane region" description="Helical" evidence="1">
    <location>
        <begin position="246"/>
        <end position="265"/>
    </location>
</feature>
<keyword evidence="1" id="KW-0472">Membrane</keyword>
<evidence type="ECO:0000313" key="3">
    <source>
        <dbReference type="Proteomes" id="UP000243376"/>
    </source>
</evidence>
<feature type="transmembrane region" description="Helical" evidence="1">
    <location>
        <begin position="74"/>
        <end position="92"/>
    </location>
</feature>
<accession>A0A2J6X4Q5</accession>
<dbReference type="Proteomes" id="UP000243376">
    <property type="component" value="Unassembled WGS sequence"/>
</dbReference>
<comment type="caution">
    <text evidence="2">The sequence shown here is derived from an EMBL/GenBank/DDBJ whole genome shotgun (WGS) entry which is preliminary data.</text>
</comment>
<dbReference type="EMBL" id="PNIQ01000541">
    <property type="protein sequence ID" value="PMP81448.1"/>
    <property type="molecule type" value="Genomic_DNA"/>
</dbReference>
<gene>
    <name evidence="2" type="ORF">C0184_08225</name>
</gene>
<evidence type="ECO:0000313" key="2">
    <source>
        <dbReference type="EMBL" id="PMP81448.1"/>
    </source>
</evidence>
<feature type="transmembrane region" description="Helical" evidence="1">
    <location>
        <begin position="113"/>
        <end position="131"/>
    </location>
</feature>
<organism evidence="2 3">
    <name type="scientific">Chloroflexus aggregans</name>
    <dbReference type="NCBI Taxonomy" id="152260"/>
    <lineage>
        <taxon>Bacteria</taxon>
        <taxon>Bacillati</taxon>
        <taxon>Chloroflexota</taxon>
        <taxon>Chloroflexia</taxon>
        <taxon>Chloroflexales</taxon>
        <taxon>Chloroflexineae</taxon>
        <taxon>Chloroflexaceae</taxon>
        <taxon>Chloroflexus</taxon>
    </lineage>
</organism>
<feature type="transmembrane region" description="Helical" evidence="1">
    <location>
        <begin position="48"/>
        <end position="68"/>
    </location>
</feature>
<feature type="transmembrane region" description="Helical" evidence="1">
    <location>
        <begin position="6"/>
        <end position="28"/>
    </location>
</feature>